<evidence type="ECO:0000259" key="6">
    <source>
        <dbReference type="Pfam" id="PF00593"/>
    </source>
</evidence>
<reference evidence="8 9" key="1">
    <citation type="submission" date="2023-12" db="EMBL/GenBank/DDBJ databases">
        <title>Stenotrophomonas guangdongensis sp. nov., isolated from wilted pepper plants (Capsicum annuum).</title>
        <authorList>
            <person name="Qiu M."/>
            <person name="Li Y."/>
            <person name="Liu Q."/>
            <person name="Zhang X."/>
            <person name="Huang Y."/>
            <person name="Guo R."/>
            <person name="Hu M."/>
            <person name="Zhou J."/>
            <person name="Zhou X."/>
        </authorList>
    </citation>
    <scope>NUCLEOTIDE SEQUENCE [LARGE SCALE GENOMIC DNA]</scope>
    <source>
        <strain evidence="8 9">MH1</strain>
    </source>
</reference>
<dbReference type="InterPro" id="IPR012910">
    <property type="entry name" value="Plug_dom"/>
</dbReference>
<proteinExistence type="inferred from homology"/>
<dbReference type="Pfam" id="PF00593">
    <property type="entry name" value="TonB_dep_Rec_b-barrel"/>
    <property type="match status" value="1"/>
</dbReference>
<dbReference type="SUPFAM" id="SSF49452">
    <property type="entry name" value="Starch-binding domain-like"/>
    <property type="match status" value="1"/>
</dbReference>
<dbReference type="PANTHER" id="PTHR40980">
    <property type="entry name" value="PLUG DOMAIN-CONTAINING PROTEIN"/>
    <property type="match status" value="1"/>
</dbReference>
<organism evidence="8 9">
    <name type="scientific">Stenotrophomonas capsici</name>
    <dbReference type="NCBI Taxonomy" id="3110230"/>
    <lineage>
        <taxon>Bacteria</taxon>
        <taxon>Pseudomonadati</taxon>
        <taxon>Pseudomonadota</taxon>
        <taxon>Gammaproteobacteria</taxon>
        <taxon>Lysobacterales</taxon>
        <taxon>Lysobacteraceae</taxon>
        <taxon>Stenotrophomonas</taxon>
    </lineage>
</organism>
<accession>A0ABU5V9R1</accession>
<protein>
    <submittedName>
        <fullName evidence="8">TonB-dependent receptor</fullName>
    </submittedName>
</protein>
<dbReference type="RefSeq" id="WP_323439799.1">
    <property type="nucleotide sequence ID" value="NZ_JAYFUH010000263.1"/>
</dbReference>
<dbReference type="InterPro" id="IPR000531">
    <property type="entry name" value="Beta-barrel_TonB"/>
</dbReference>
<evidence type="ECO:0000259" key="7">
    <source>
        <dbReference type="Pfam" id="PF07715"/>
    </source>
</evidence>
<dbReference type="Proteomes" id="UP001301653">
    <property type="component" value="Unassembled WGS sequence"/>
</dbReference>
<feature type="domain" description="TonB-dependent receptor-like beta-barrel" evidence="6">
    <location>
        <begin position="471"/>
        <end position="971"/>
    </location>
</feature>
<dbReference type="PANTHER" id="PTHR40980:SF4">
    <property type="entry name" value="TONB-DEPENDENT RECEPTOR-LIKE BETA-BARREL DOMAIN-CONTAINING PROTEIN"/>
    <property type="match status" value="1"/>
</dbReference>
<dbReference type="InterPro" id="IPR037066">
    <property type="entry name" value="Plug_dom_sf"/>
</dbReference>
<dbReference type="SUPFAM" id="SSF56935">
    <property type="entry name" value="Porins"/>
    <property type="match status" value="1"/>
</dbReference>
<evidence type="ECO:0000256" key="3">
    <source>
        <dbReference type="ARBA" id="ARBA00023237"/>
    </source>
</evidence>
<sequence length="1004" mass="111226">MFELRKSALVSAIMAALSVCPVAHAQQSAEAIVQDVGTGSLRGRVLNTATGDYVRNAEVRIEGSRSVTYSQEGGHFQLTGIPAGEATVLVRYTGLQESRSTVRIEAGKANALEVALQAPSYAVGSGAATDLDMIKVTASRDGQASAIMERRAAMNAKNVVAADNYGALTMGDVGEFMKSMPGLSLDYTEVDATAVRIGGLDPKYSTFTTDGARMATATSNNNSGRQNSFEQMSITGIESIELNNTLTASMDADAPGGNINLRSKYAFQRTKRDIVFQLGAVGTSDSTWSGKYFPDDRKHSTIYPSGQFGFGDVFMDGRLGVEFNTSYNANYVQQDRIQTDYAYKADGSAMPYRVMWRPGPKMTSRTAANLSLDYQITDDLVASLRSTYSMYDVEYFNQYTYLIFGTPTKSETASGSTPNHIVVNPNGTNTRLHTQYSHRYAGTPAYLVAPKLEYKGEDWEVVLRGSYSGAEFNFRDNSKGFFQRTDSWLTGIGFTLDRPSESSHEWILNQTAGRPWGDPESFNRDADIGYNIRTAESDALNDQHGVNLDLKRHLTFYDNPLTLMGGLGTRSNDWRTNEGAYKQYKYIGPNGSQTDPASQIPWTGDYDFAIIGTGAGNMNQQGWRADSNYAMYDIFKEHPEYFAPDVVGNLKRELDNNKRIQEEVNAAYLEAETRIGDARIDLGLRYEQTRTAARIADVRPLSEVKAAGLDPNTVEGLMFQYNNGRYTTRRGKYDDFFFSGGVKYDFTDKLVGQVSFSQSILRPDYGNLGGVVSVNDDTMIVTVPNAQLKPEHSTKYYASLQYYLEPSGMLGLSYYKLDMKDMQVTGITVDPQDVGFNPGDYEGYTFRSAQNLPGTSTNEGMVLEYNQQLTFLPGALKGLSLYGSLTHVNPDGPRQNLPKEAANWGVRYNYGRFDFQINGNYQSSHRVSALSNTPTTANNGILYRASRELWNISATYKLTDNIDVMLAGRNIFNEPELIYSNVASRVQMYTVYGSMWNFGIRGRF</sequence>
<keyword evidence="8" id="KW-0675">Receptor</keyword>
<dbReference type="Gene3D" id="2.170.130.10">
    <property type="entry name" value="TonB-dependent receptor, plug domain"/>
    <property type="match status" value="1"/>
</dbReference>
<dbReference type="EMBL" id="JAYFUH010000263">
    <property type="protein sequence ID" value="MEA5669677.1"/>
    <property type="molecule type" value="Genomic_DNA"/>
</dbReference>
<comment type="subcellular location">
    <subcellularLocation>
        <location evidence="1 4">Cell outer membrane</location>
    </subcellularLocation>
</comment>
<feature type="domain" description="TonB-dependent receptor plug" evidence="7">
    <location>
        <begin position="153"/>
        <end position="257"/>
    </location>
</feature>
<evidence type="ECO:0000256" key="2">
    <source>
        <dbReference type="ARBA" id="ARBA00023136"/>
    </source>
</evidence>
<dbReference type="Pfam" id="PF13620">
    <property type="entry name" value="CarboxypepD_reg"/>
    <property type="match status" value="1"/>
</dbReference>
<evidence type="ECO:0000313" key="8">
    <source>
        <dbReference type="EMBL" id="MEA5669677.1"/>
    </source>
</evidence>
<evidence type="ECO:0000313" key="9">
    <source>
        <dbReference type="Proteomes" id="UP001301653"/>
    </source>
</evidence>
<comment type="caution">
    <text evidence="8">The sequence shown here is derived from an EMBL/GenBank/DDBJ whole genome shotgun (WGS) entry which is preliminary data.</text>
</comment>
<keyword evidence="5" id="KW-0732">Signal</keyword>
<keyword evidence="4" id="KW-0798">TonB box</keyword>
<dbReference type="InterPro" id="IPR013784">
    <property type="entry name" value="Carb-bd-like_fold"/>
</dbReference>
<dbReference type="Pfam" id="PF07715">
    <property type="entry name" value="Plug"/>
    <property type="match status" value="1"/>
</dbReference>
<keyword evidence="3" id="KW-0998">Cell outer membrane</keyword>
<keyword evidence="2 4" id="KW-0472">Membrane</keyword>
<evidence type="ECO:0000256" key="4">
    <source>
        <dbReference type="RuleBase" id="RU003357"/>
    </source>
</evidence>
<evidence type="ECO:0000256" key="5">
    <source>
        <dbReference type="SAM" id="SignalP"/>
    </source>
</evidence>
<dbReference type="InterPro" id="IPR036942">
    <property type="entry name" value="Beta-barrel_TonB_sf"/>
</dbReference>
<dbReference type="Gene3D" id="2.60.40.1120">
    <property type="entry name" value="Carboxypeptidase-like, regulatory domain"/>
    <property type="match status" value="1"/>
</dbReference>
<dbReference type="Gene3D" id="2.40.170.20">
    <property type="entry name" value="TonB-dependent receptor, beta-barrel domain"/>
    <property type="match status" value="1"/>
</dbReference>
<feature type="signal peptide" evidence="5">
    <location>
        <begin position="1"/>
        <end position="25"/>
    </location>
</feature>
<feature type="chain" id="PRO_5045568619" evidence="5">
    <location>
        <begin position="26"/>
        <end position="1004"/>
    </location>
</feature>
<evidence type="ECO:0000256" key="1">
    <source>
        <dbReference type="ARBA" id="ARBA00004442"/>
    </source>
</evidence>
<gene>
    <name evidence="8" type="ORF">VA603_19270</name>
</gene>
<comment type="similarity">
    <text evidence="4">Belongs to the TonB-dependent receptor family.</text>
</comment>
<name>A0ABU5V9R1_9GAMM</name>
<keyword evidence="9" id="KW-1185">Reference proteome</keyword>